<organism evidence="2 3">
    <name type="scientific">Pseudolycoriella hygida</name>
    <dbReference type="NCBI Taxonomy" id="35572"/>
    <lineage>
        <taxon>Eukaryota</taxon>
        <taxon>Metazoa</taxon>
        <taxon>Ecdysozoa</taxon>
        <taxon>Arthropoda</taxon>
        <taxon>Hexapoda</taxon>
        <taxon>Insecta</taxon>
        <taxon>Pterygota</taxon>
        <taxon>Neoptera</taxon>
        <taxon>Endopterygota</taxon>
        <taxon>Diptera</taxon>
        <taxon>Nematocera</taxon>
        <taxon>Sciaroidea</taxon>
        <taxon>Sciaridae</taxon>
        <taxon>Pseudolycoriella</taxon>
    </lineage>
</organism>
<comment type="caution">
    <text evidence="2">The sequence shown here is derived from an EMBL/GenBank/DDBJ whole genome shotgun (WGS) entry which is preliminary data.</text>
</comment>
<dbReference type="GO" id="GO:0045271">
    <property type="term" value="C:respiratory chain complex I"/>
    <property type="evidence" value="ECO:0007669"/>
    <property type="project" value="InterPro"/>
</dbReference>
<name>A0A9Q0MP98_9DIPT</name>
<feature type="region of interest" description="Disordered" evidence="1">
    <location>
        <begin position="55"/>
        <end position="91"/>
    </location>
</feature>
<evidence type="ECO:0000313" key="2">
    <source>
        <dbReference type="EMBL" id="KAJ6634710.1"/>
    </source>
</evidence>
<dbReference type="OrthoDB" id="6161911at2759"/>
<evidence type="ECO:0000256" key="1">
    <source>
        <dbReference type="SAM" id="MobiDB-lite"/>
    </source>
</evidence>
<dbReference type="AlphaFoldDB" id="A0A9Q0MP98"/>
<proteinExistence type="predicted"/>
<keyword evidence="3" id="KW-1185">Reference proteome</keyword>
<evidence type="ECO:0008006" key="4">
    <source>
        <dbReference type="Google" id="ProtNLM"/>
    </source>
</evidence>
<feature type="compositionally biased region" description="Polar residues" evidence="1">
    <location>
        <begin position="55"/>
        <end position="71"/>
    </location>
</feature>
<reference evidence="2" key="1">
    <citation type="submission" date="2022-07" db="EMBL/GenBank/DDBJ databases">
        <authorList>
            <person name="Trinca V."/>
            <person name="Uliana J.V.C."/>
            <person name="Torres T.T."/>
            <person name="Ward R.J."/>
            <person name="Monesi N."/>
        </authorList>
    </citation>
    <scope>NUCLEOTIDE SEQUENCE</scope>
    <source>
        <strain evidence="2">HSMRA1968</strain>
        <tissue evidence="2">Whole embryos</tissue>
    </source>
</reference>
<accession>A0A9Q0MP98</accession>
<dbReference type="GO" id="GO:0005739">
    <property type="term" value="C:mitochondrion"/>
    <property type="evidence" value="ECO:0007669"/>
    <property type="project" value="InterPro"/>
</dbReference>
<evidence type="ECO:0000313" key="3">
    <source>
        <dbReference type="Proteomes" id="UP001151699"/>
    </source>
</evidence>
<dbReference type="PROSITE" id="PS51257">
    <property type="entry name" value="PROKAR_LIPOPROTEIN"/>
    <property type="match status" value="1"/>
</dbReference>
<dbReference type="Proteomes" id="UP001151699">
    <property type="component" value="Chromosome C"/>
</dbReference>
<dbReference type="InterPro" id="IPR026193">
    <property type="entry name" value="NDUFV3"/>
</dbReference>
<sequence>MLNRTENGLMKDNYFIAVMWLSSINYLAVACRDWYKPQDFDKIITNITNAAPNKPGTTVKSAGQPSLSATGLSERCVKSKKEPVGPGASSTGNYKVPEYFCYDKTSYAEAEIEMAKYRCPQPSAR</sequence>
<dbReference type="EMBL" id="WJQU01000004">
    <property type="protein sequence ID" value="KAJ6634710.1"/>
    <property type="molecule type" value="Genomic_DNA"/>
</dbReference>
<protein>
    <recommendedName>
        <fullName evidence="4">NADH dehydrogenase [ubiquinone] flavoprotein 3, mitochondrial</fullName>
    </recommendedName>
</protein>
<gene>
    <name evidence="2" type="ORF">Bhyg_13287</name>
</gene>
<dbReference type="Pfam" id="PF15880">
    <property type="entry name" value="NDUFV3"/>
    <property type="match status" value="1"/>
</dbReference>